<comment type="caution">
    <text evidence="3">The sequence shown here is derived from an EMBL/GenBank/DDBJ whole genome shotgun (WGS) entry which is preliminary data.</text>
</comment>
<dbReference type="EMBL" id="PFWZ01000201">
    <property type="protein sequence ID" value="PJA39033.1"/>
    <property type="molecule type" value="Genomic_DNA"/>
</dbReference>
<name>A0A2M7WZL9_UNCKA</name>
<evidence type="ECO:0000313" key="3">
    <source>
        <dbReference type="EMBL" id="PJA39033.1"/>
    </source>
</evidence>
<evidence type="ECO:0000256" key="2">
    <source>
        <dbReference type="SAM" id="Phobius"/>
    </source>
</evidence>
<feature type="compositionally biased region" description="Low complexity" evidence="1">
    <location>
        <begin position="35"/>
        <end position="57"/>
    </location>
</feature>
<protein>
    <recommendedName>
        <fullName evidence="5">PsbP C-terminal domain-containing protein</fullName>
    </recommendedName>
</protein>
<keyword evidence="2" id="KW-1133">Transmembrane helix</keyword>
<proteinExistence type="predicted"/>
<keyword evidence="2" id="KW-0472">Membrane</keyword>
<dbReference type="Proteomes" id="UP000231195">
    <property type="component" value="Unassembled WGS sequence"/>
</dbReference>
<organism evidence="3 4">
    <name type="scientific">candidate division WWE3 bacterium CG_4_9_14_3_um_filter_39_7</name>
    <dbReference type="NCBI Taxonomy" id="1975080"/>
    <lineage>
        <taxon>Bacteria</taxon>
        <taxon>Katanobacteria</taxon>
    </lineage>
</organism>
<gene>
    <name evidence="3" type="ORF">CO179_05990</name>
</gene>
<dbReference type="AlphaFoldDB" id="A0A2M7WZL9"/>
<evidence type="ECO:0008006" key="5">
    <source>
        <dbReference type="Google" id="ProtNLM"/>
    </source>
</evidence>
<evidence type="ECO:0000256" key="1">
    <source>
        <dbReference type="SAM" id="MobiDB-lite"/>
    </source>
</evidence>
<sequence>MIRQNNGNVMIAVLAVGLLLGLGFWYIVTQQDANPPETTPTISSTPTETTNDTSNDTSDWKTYVSEEYGFSFKYPSYMELDFNRAGEKYQGTLLLEAHFEGPNNDPNHFSDGMLFIFSTQPGTPKNEGFSQYVINNLIEKNMYLDNTGPLITNETINGLNVVRVFGVPSGSTETTSFFIEGVDTIIYVDGFIRPQNARDDYDAIFEKMIQTFSLK</sequence>
<evidence type="ECO:0000313" key="4">
    <source>
        <dbReference type="Proteomes" id="UP000231195"/>
    </source>
</evidence>
<feature type="region of interest" description="Disordered" evidence="1">
    <location>
        <begin position="35"/>
        <end position="58"/>
    </location>
</feature>
<reference evidence="4" key="1">
    <citation type="submission" date="2017-09" db="EMBL/GenBank/DDBJ databases">
        <title>Depth-based differentiation of microbial function through sediment-hosted aquifers and enrichment of novel symbionts in the deep terrestrial subsurface.</title>
        <authorList>
            <person name="Probst A.J."/>
            <person name="Ladd B."/>
            <person name="Jarett J.K."/>
            <person name="Geller-Mcgrath D.E."/>
            <person name="Sieber C.M.K."/>
            <person name="Emerson J.B."/>
            <person name="Anantharaman K."/>
            <person name="Thomas B.C."/>
            <person name="Malmstrom R."/>
            <person name="Stieglmeier M."/>
            <person name="Klingl A."/>
            <person name="Woyke T."/>
            <person name="Ryan C.M."/>
            <person name="Banfield J.F."/>
        </authorList>
    </citation>
    <scope>NUCLEOTIDE SEQUENCE [LARGE SCALE GENOMIC DNA]</scope>
</reference>
<keyword evidence="2" id="KW-0812">Transmembrane</keyword>
<accession>A0A2M7WZL9</accession>
<feature type="transmembrane region" description="Helical" evidence="2">
    <location>
        <begin position="7"/>
        <end position="28"/>
    </location>
</feature>